<comment type="caution">
    <text evidence="1">The sequence shown here is derived from an EMBL/GenBank/DDBJ whole genome shotgun (WGS) entry which is preliminary data.</text>
</comment>
<organism evidence="1 2">
    <name type="scientific">Marinobacterium zhoushanense</name>
    <dbReference type="NCBI Taxonomy" id="1679163"/>
    <lineage>
        <taxon>Bacteria</taxon>
        <taxon>Pseudomonadati</taxon>
        <taxon>Pseudomonadota</taxon>
        <taxon>Gammaproteobacteria</taxon>
        <taxon>Oceanospirillales</taxon>
        <taxon>Oceanospirillaceae</taxon>
        <taxon>Marinobacterium</taxon>
    </lineage>
</organism>
<evidence type="ECO:0008006" key="3">
    <source>
        <dbReference type="Google" id="ProtNLM"/>
    </source>
</evidence>
<gene>
    <name evidence="1" type="ORF">GCM10011352_05300</name>
</gene>
<proteinExistence type="predicted"/>
<sequence length="593" mass="66546">MSDQLMRYYERELAYVRKAMAGFADRYPEQAAQLQINQNSIEDPNITRLIDGMALLTAKTEQRLDAQLPEIVQGLLSILYPGYTEVAPSYCALTLEPDPEQLNENVCLPAGSRVAVPLPDGGECQFTTRADLNIYPFTLAAVSAEAAPFNFNVPGRLNNAEAVIQLSLECCDPEGQFSQLRVGDFEFYVRGFEQSAASLIELLLTRTEAISLSDSEGMNHCLVDAGRMHSRVADDDFQWLPRYGNQFEGFDLLRDYFTYADKGAYFRIDGLGDELRRISENRVMLNLFVRQLPAEFLRLFDVSVFRLNTVPAINLFEQQGEPLTYDFSRLSVPVVADAYSDSNLEVVSVAEVRQVLPDGERRLRPLYEARYRQPNDVRQWQARQRWDENGQRQVELTLSCQGDEQQSGSIVLAMDLCCSNGRTPCTLTAGTAVESLSAIDLPGPLKLLTAPTAPLYPALDNSLNWRFIALLNANFSSLLQTDRPVQALQEVLALCSHGRTCRQAEAIRDVRYEQQVAAMHVCGANIFATGTEVTLTLDAESLGNQQALFAEVMNVFFQQFCSFDRFMRLHVRHFGDDANVRSFKPVHGSQLCL</sequence>
<dbReference type="PANTHER" id="PTHR35370">
    <property type="entry name" value="CYTOPLASMIC PROTEIN-RELATED-RELATED"/>
    <property type="match status" value="1"/>
</dbReference>
<dbReference type="RefSeq" id="WP_188745541.1">
    <property type="nucleotide sequence ID" value="NZ_BMIJ01000001.1"/>
</dbReference>
<dbReference type="PANTHER" id="PTHR35370:SF1">
    <property type="entry name" value="TYPE VI SECRETION SYSTEM COMPONENT TSSF1"/>
    <property type="match status" value="1"/>
</dbReference>
<dbReference type="Proteomes" id="UP000629025">
    <property type="component" value="Unassembled WGS sequence"/>
</dbReference>
<reference evidence="2" key="1">
    <citation type="journal article" date="2019" name="Int. J. Syst. Evol. Microbiol.">
        <title>The Global Catalogue of Microorganisms (GCM) 10K type strain sequencing project: providing services to taxonomists for standard genome sequencing and annotation.</title>
        <authorList>
            <consortium name="The Broad Institute Genomics Platform"/>
            <consortium name="The Broad Institute Genome Sequencing Center for Infectious Disease"/>
            <person name="Wu L."/>
            <person name="Ma J."/>
        </authorList>
    </citation>
    <scope>NUCLEOTIDE SEQUENCE [LARGE SCALE GENOMIC DNA]</scope>
    <source>
        <strain evidence="2">CGMCC 1.15341</strain>
    </source>
</reference>
<accession>A0ABQ1K2U7</accession>
<name>A0ABQ1K2U7_9GAMM</name>
<dbReference type="Pfam" id="PF05947">
    <property type="entry name" value="T6SS_TssF"/>
    <property type="match status" value="1"/>
</dbReference>
<dbReference type="NCBIfam" id="TIGR03359">
    <property type="entry name" value="VI_chp_6"/>
    <property type="match status" value="1"/>
</dbReference>
<keyword evidence="2" id="KW-1185">Reference proteome</keyword>
<dbReference type="EMBL" id="BMIJ01000001">
    <property type="protein sequence ID" value="GGB82417.1"/>
    <property type="molecule type" value="Genomic_DNA"/>
</dbReference>
<evidence type="ECO:0000313" key="2">
    <source>
        <dbReference type="Proteomes" id="UP000629025"/>
    </source>
</evidence>
<evidence type="ECO:0000313" key="1">
    <source>
        <dbReference type="EMBL" id="GGB82417.1"/>
    </source>
</evidence>
<protein>
    <recommendedName>
        <fullName evidence="3">Type VI secretion system protein ImpG</fullName>
    </recommendedName>
</protein>
<dbReference type="InterPro" id="IPR010272">
    <property type="entry name" value="T6SS_TssF"/>
</dbReference>